<dbReference type="KEGG" id="pph:Ppha_0636"/>
<evidence type="ECO:0000259" key="3">
    <source>
        <dbReference type="Pfam" id="PF26002"/>
    </source>
</evidence>
<proteinExistence type="predicted"/>
<dbReference type="PANTHER" id="PTHR30469">
    <property type="entry name" value="MULTIDRUG RESISTANCE PROTEIN MDTA"/>
    <property type="match status" value="1"/>
</dbReference>
<keyword evidence="5" id="KW-1185">Reference proteome</keyword>
<dbReference type="PANTHER" id="PTHR30469:SF15">
    <property type="entry name" value="HLYD FAMILY OF SECRETION PROTEINS"/>
    <property type="match status" value="1"/>
</dbReference>
<dbReference type="GO" id="GO:0015562">
    <property type="term" value="F:efflux transmembrane transporter activity"/>
    <property type="evidence" value="ECO:0007669"/>
    <property type="project" value="TreeGrafter"/>
</dbReference>
<protein>
    <submittedName>
        <fullName evidence="4">Secretion protein HlyD family protein</fullName>
    </submittedName>
</protein>
<dbReference type="PRINTS" id="PR01490">
    <property type="entry name" value="RTXTOXIND"/>
</dbReference>
<keyword evidence="1" id="KW-0812">Transmembrane</keyword>
<keyword evidence="1" id="KW-0472">Membrane</keyword>
<accession>B4SDJ6</accession>
<dbReference type="EMBL" id="CP001110">
    <property type="protein sequence ID" value="ACF42935.1"/>
    <property type="molecule type" value="Genomic_DNA"/>
</dbReference>
<feature type="transmembrane region" description="Helical" evidence="1">
    <location>
        <begin position="25"/>
        <end position="43"/>
    </location>
</feature>
<dbReference type="Gene3D" id="2.40.50.100">
    <property type="match status" value="1"/>
</dbReference>
<name>B4SDJ6_PELPB</name>
<organism evidence="4 5">
    <name type="scientific">Pelodictyon phaeoclathratiforme (strain DSM 5477 / BU-1)</name>
    <dbReference type="NCBI Taxonomy" id="324925"/>
    <lineage>
        <taxon>Bacteria</taxon>
        <taxon>Pseudomonadati</taxon>
        <taxon>Chlorobiota</taxon>
        <taxon>Chlorobiia</taxon>
        <taxon>Chlorobiales</taxon>
        <taxon>Chlorobiaceae</taxon>
        <taxon>Chlorobium/Pelodictyon group</taxon>
        <taxon>Pelodictyon</taxon>
    </lineage>
</organism>
<dbReference type="Proteomes" id="UP000002724">
    <property type="component" value="Chromosome"/>
</dbReference>
<dbReference type="InterPro" id="IPR058625">
    <property type="entry name" value="MdtA-like_BSH"/>
</dbReference>
<dbReference type="OrthoDB" id="594147at2"/>
<feature type="domain" description="Multidrug resistance protein MdtA-like barrel-sandwich hybrid" evidence="2">
    <location>
        <begin position="64"/>
        <end position="208"/>
    </location>
</feature>
<dbReference type="AlphaFoldDB" id="B4SDJ6"/>
<evidence type="ECO:0000313" key="5">
    <source>
        <dbReference type="Proteomes" id="UP000002724"/>
    </source>
</evidence>
<dbReference type="GO" id="GO:1990281">
    <property type="term" value="C:efflux pump complex"/>
    <property type="evidence" value="ECO:0007669"/>
    <property type="project" value="TreeGrafter"/>
</dbReference>
<keyword evidence="1" id="KW-1133">Transmembrane helix</keyword>
<dbReference type="Gene3D" id="2.40.30.170">
    <property type="match status" value="1"/>
</dbReference>
<feature type="domain" description="AprE-like beta-barrel" evidence="3">
    <location>
        <begin position="215"/>
        <end position="304"/>
    </location>
</feature>
<dbReference type="InterPro" id="IPR058982">
    <property type="entry name" value="Beta-barrel_AprE"/>
</dbReference>
<evidence type="ECO:0000313" key="4">
    <source>
        <dbReference type="EMBL" id="ACF42935.1"/>
    </source>
</evidence>
<sequence length="329" mass="36199">MKNPFADDLIGQGEVFTQSVMVPRAILWVLVLAFFGFIVWASVAEIDVSIPATGKLEPTGEVKKVQAAIEGEVSALRVDDGQRVKKGEVLLELVPVLSVGEESKLKSLQINLDNTRQQYATESVLLGKLRSLLSTAAVSQFEVEQKKLDVLKLQAQVADLTEQISKQQYMTGQATGYESITAPVSGTVFDLQVKKGAIVSSGQVMLKVVPDDNLTTKAFISNQDIGFVYEGLPVDVKLDAFPSSEFGDIKGRVLQVGSDVLAPDDIIKYYHFPVKVTLERQFLEVNGRKIFLQSGMSVTMNIKVRKRTVMSIFTDLFTQQADAISHIRK</sequence>
<dbReference type="Gene3D" id="1.10.287.470">
    <property type="entry name" value="Helix hairpin bin"/>
    <property type="match status" value="1"/>
</dbReference>
<gene>
    <name evidence="4" type="ordered locus">Ppha_0636</name>
</gene>
<evidence type="ECO:0000256" key="1">
    <source>
        <dbReference type="SAM" id="Phobius"/>
    </source>
</evidence>
<dbReference type="eggNOG" id="COG0845">
    <property type="taxonomic scope" value="Bacteria"/>
</dbReference>
<dbReference type="Pfam" id="PF26002">
    <property type="entry name" value="Beta-barrel_AprE"/>
    <property type="match status" value="1"/>
</dbReference>
<reference evidence="4 5" key="1">
    <citation type="submission" date="2008-06" db="EMBL/GenBank/DDBJ databases">
        <title>Complete sequence of Pelodictyon phaeoclathratiforme BU-1.</title>
        <authorList>
            <consortium name="US DOE Joint Genome Institute"/>
            <person name="Lucas S."/>
            <person name="Copeland A."/>
            <person name="Lapidus A."/>
            <person name="Glavina del Rio T."/>
            <person name="Dalin E."/>
            <person name="Tice H."/>
            <person name="Bruce D."/>
            <person name="Goodwin L."/>
            <person name="Pitluck S."/>
            <person name="Schmutz J."/>
            <person name="Larimer F."/>
            <person name="Land M."/>
            <person name="Hauser L."/>
            <person name="Kyrpides N."/>
            <person name="Mikhailova N."/>
            <person name="Liu Z."/>
            <person name="Li T."/>
            <person name="Zhao F."/>
            <person name="Overmann J."/>
            <person name="Bryant D.A."/>
            <person name="Richardson P."/>
        </authorList>
    </citation>
    <scope>NUCLEOTIDE SEQUENCE [LARGE SCALE GENOMIC DNA]</scope>
    <source>
        <strain evidence="5">DSM 5477 / BU-1</strain>
    </source>
</reference>
<evidence type="ECO:0000259" key="2">
    <source>
        <dbReference type="Pfam" id="PF25917"/>
    </source>
</evidence>
<dbReference type="STRING" id="324925.Ppha_0636"/>
<dbReference type="Pfam" id="PF25917">
    <property type="entry name" value="BSH_RND"/>
    <property type="match status" value="1"/>
</dbReference>
<dbReference type="RefSeq" id="WP_012507430.1">
    <property type="nucleotide sequence ID" value="NC_011060.1"/>
</dbReference>
<dbReference type="SUPFAM" id="SSF111369">
    <property type="entry name" value="HlyD-like secretion proteins"/>
    <property type="match status" value="1"/>
</dbReference>
<dbReference type="HOGENOM" id="CLU_023976_0_0_10"/>